<dbReference type="CDD" id="cd07987">
    <property type="entry name" value="LPLAT_MGAT-like"/>
    <property type="match status" value="1"/>
</dbReference>
<dbReference type="RefSeq" id="WP_165566907.1">
    <property type="nucleotide sequence ID" value="NZ_SAYU02000073.1"/>
</dbReference>
<dbReference type="InterPro" id="IPR002123">
    <property type="entry name" value="Plipid/glycerol_acylTrfase"/>
</dbReference>
<evidence type="ECO:0000313" key="3">
    <source>
        <dbReference type="EMBL" id="NHA69751.1"/>
    </source>
</evidence>
<feature type="compositionally biased region" description="Low complexity" evidence="1">
    <location>
        <begin position="55"/>
        <end position="67"/>
    </location>
</feature>
<dbReference type="Proteomes" id="UP000287866">
    <property type="component" value="Unassembled WGS sequence"/>
</dbReference>
<protein>
    <submittedName>
        <fullName evidence="3">Acyltransferase family protein</fullName>
    </submittedName>
</protein>
<evidence type="ECO:0000313" key="4">
    <source>
        <dbReference type="Proteomes" id="UP000287866"/>
    </source>
</evidence>
<feature type="compositionally biased region" description="Pro residues" evidence="1">
    <location>
        <begin position="39"/>
        <end position="54"/>
    </location>
</feature>
<keyword evidence="4" id="KW-1185">Reference proteome</keyword>
<dbReference type="PANTHER" id="PTHR22753">
    <property type="entry name" value="TRANSMEMBRANE PROTEIN 68"/>
    <property type="match status" value="1"/>
</dbReference>
<dbReference type="Pfam" id="PF01553">
    <property type="entry name" value="Acyltransferase"/>
    <property type="match status" value="1"/>
</dbReference>
<keyword evidence="3" id="KW-0012">Acyltransferase</keyword>
<dbReference type="GO" id="GO:0016746">
    <property type="term" value="F:acyltransferase activity"/>
    <property type="evidence" value="ECO:0007669"/>
    <property type="project" value="UniProtKB-KW"/>
</dbReference>
<name>A0A8T6RC65_9MICO</name>
<dbReference type="EMBL" id="SAYU02000073">
    <property type="protein sequence ID" value="NHA69751.1"/>
    <property type="molecule type" value="Genomic_DNA"/>
</dbReference>
<dbReference type="GO" id="GO:0016020">
    <property type="term" value="C:membrane"/>
    <property type="evidence" value="ECO:0007669"/>
    <property type="project" value="TreeGrafter"/>
</dbReference>
<organism evidence="3 4">
    <name type="scientific">Phycicoccus flavus</name>
    <dbReference type="NCBI Taxonomy" id="2502783"/>
    <lineage>
        <taxon>Bacteria</taxon>
        <taxon>Bacillati</taxon>
        <taxon>Actinomycetota</taxon>
        <taxon>Actinomycetes</taxon>
        <taxon>Micrococcales</taxon>
        <taxon>Intrasporangiaceae</taxon>
        <taxon>Phycicoccus</taxon>
    </lineage>
</organism>
<gene>
    <name evidence="3" type="ORF">EPD83_017040</name>
</gene>
<keyword evidence="3" id="KW-0808">Transferase</keyword>
<dbReference type="PANTHER" id="PTHR22753:SF14">
    <property type="entry name" value="MONOACYLGLYCEROL_DIACYLGLYCEROL O-ACYLTRANSFERASE"/>
    <property type="match status" value="1"/>
</dbReference>
<comment type="caution">
    <text evidence="3">The sequence shown here is derived from an EMBL/GenBank/DDBJ whole genome shotgun (WGS) entry which is preliminary data.</text>
</comment>
<feature type="compositionally biased region" description="Polar residues" evidence="1">
    <location>
        <begin position="131"/>
        <end position="145"/>
    </location>
</feature>
<feature type="compositionally biased region" description="Low complexity" evidence="1">
    <location>
        <begin position="90"/>
        <end position="115"/>
    </location>
</feature>
<feature type="compositionally biased region" description="Basic and acidic residues" evidence="1">
    <location>
        <begin position="154"/>
        <end position="166"/>
    </location>
</feature>
<evidence type="ECO:0000259" key="2">
    <source>
        <dbReference type="SMART" id="SM00563"/>
    </source>
</evidence>
<dbReference type="SUPFAM" id="SSF69593">
    <property type="entry name" value="Glycerol-3-phosphate (1)-acyltransferase"/>
    <property type="match status" value="1"/>
</dbReference>
<feature type="region of interest" description="Disordered" evidence="1">
    <location>
        <begin position="1"/>
        <end position="198"/>
    </location>
</feature>
<evidence type="ECO:0000256" key="1">
    <source>
        <dbReference type="SAM" id="MobiDB-lite"/>
    </source>
</evidence>
<dbReference type="SMART" id="SM00563">
    <property type="entry name" value="PlsC"/>
    <property type="match status" value="1"/>
</dbReference>
<sequence>MATPRRGALAAGADRASGERARRRSTPLLGADPVETAPDGPPSGPTPVPAPPPSGSATGADSTTTKAASKRTTTRKAPSRKTSTRKVTTRKTASSTAAKAAATPPAPPRTTAVTPAPAPEPPARKHRPSPRVTSAPQPRATTQAGERTGRPRLSPREKARRDEAARRPHLRLAQPAVPPVDLPPPDPAVADAPSPGGLPLPDPAELVEALVGALRLGAQLAGVAPEDVEARVAQVLAYLRRRVEGEYDVDDFGFDPHFTENVFYPMLRPLYRHWFRVEVRGIENLPTTGGALVVANHSGTVALDSLMVQLAIHDEHPAHRTMRALGADLVFQTPFVGTIARRSGSTLAASEDAERLFRRGELVGVFPEGFKGTGKPFSERYKLQRFGRGGFVAAALAQGVPIVPCSVVGAEEIAPIIGNMSTLARLLGVPYVPVTPTFPWLGPLGLVPLPSKWIIEFGEPIETAGHEPGAAEDPMLVFDLTDQVRETIQQTLYTLLMQRRSVFF</sequence>
<feature type="compositionally biased region" description="Low complexity" evidence="1">
    <location>
        <begin position="1"/>
        <end position="15"/>
    </location>
</feature>
<accession>A0A8T6RC65</accession>
<feature type="compositionally biased region" description="Basic residues" evidence="1">
    <location>
        <begin position="68"/>
        <end position="89"/>
    </location>
</feature>
<reference evidence="3" key="1">
    <citation type="submission" date="2020-03" db="EMBL/GenBank/DDBJ databases">
        <title>Phycicoccus flavus sp. nov., a novel endophytic actinobacterium isolated from branch of Kandelia candel.</title>
        <authorList>
            <person name="Tuo L."/>
        </authorList>
    </citation>
    <scope>NUCLEOTIDE SEQUENCE</scope>
    <source>
        <strain evidence="3">CMS6Z-2</strain>
    </source>
</reference>
<proteinExistence type="predicted"/>
<dbReference type="AlphaFoldDB" id="A0A8T6RC65"/>
<feature type="compositionally biased region" description="Pro residues" evidence="1">
    <location>
        <begin position="176"/>
        <end position="187"/>
    </location>
</feature>
<feature type="domain" description="Phospholipid/glycerol acyltransferase" evidence="2">
    <location>
        <begin position="291"/>
        <end position="410"/>
    </location>
</feature>